<feature type="region of interest" description="Disordered" evidence="1">
    <location>
        <begin position="1"/>
        <end position="35"/>
    </location>
</feature>
<evidence type="ECO:0000313" key="2">
    <source>
        <dbReference type="EMBL" id="OMP12474.1"/>
    </source>
</evidence>
<protein>
    <submittedName>
        <fullName evidence="2">Uncharacterized protein</fullName>
    </submittedName>
</protein>
<sequence>MSNPPDSASSRSSELGRNGKSKGSEGGTKSSGFKGWSTYCSMRVIRSGGNLDV</sequence>
<reference evidence="3" key="1">
    <citation type="submission" date="2013-09" db="EMBL/GenBank/DDBJ databases">
        <title>Corchorus olitorius genome sequencing.</title>
        <authorList>
            <person name="Alam M."/>
            <person name="Haque M.S."/>
            <person name="Islam M.S."/>
            <person name="Emdad E.M."/>
            <person name="Islam M.M."/>
            <person name="Ahmed B."/>
            <person name="Halim A."/>
            <person name="Hossen Q.M.M."/>
            <person name="Hossain M.Z."/>
            <person name="Ahmed R."/>
            <person name="Khan M.M."/>
            <person name="Islam R."/>
            <person name="Rashid M.M."/>
            <person name="Khan S.A."/>
            <person name="Rahman M.S."/>
            <person name="Alam M."/>
            <person name="Yahiya A.S."/>
            <person name="Khan M.S."/>
            <person name="Azam M.S."/>
            <person name="Haque T."/>
            <person name="Lashkar M.Z.H."/>
            <person name="Akhand A.I."/>
            <person name="Morshed G."/>
            <person name="Roy S."/>
            <person name="Uddin K.S."/>
            <person name="Rabeya T."/>
            <person name="Hossain A.S."/>
            <person name="Chowdhury A."/>
            <person name="Snigdha A.R."/>
            <person name="Mortoza M.S."/>
            <person name="Matin S.A."/>
            <person name="Hoque S.M.E."/>
            <person name="Islam M.K."/>
            <person name="Roy D.K."/>
            <person name="Haider R."/>
            <person name="Moosa M.M."/>
            <person name="Elias S.M."/>
            <person name="Hasan A.M."/>
            <person name="Jahan S."/>
            <person name="Shafiuddin M."/>
            <person name="Mahmood N."/>
            <person name="Shommy N.S."/>
        </authorList>
    </citation>
    <scope>NUCLEOTIDE SEQUENCE [LARGE SCALE GENOMIC DNA]</scope>
    <source>
        <strain evidence="3">cv. O-4</strain>
    </source>
</reference>
<name>A0A1R3KZE0_9ROSI</name>
<organism evidence="2 3">
    <name type="scientific">Corchorus olitorius</name>
    <dbReference type="NCBI Taxonomy" id="93759"/>
    <lineage>
        <taxon>Eukaryota</taxon>
        <taxon>Viridiplantae</taxon>
        <taxon>Streptophyta</taxon>
        <taxon>Embryophyta</taxon>
        <taxon>Tracheophyta</taxon>
        <taxon>Spermatophyta</taxon>
        <taxon>Magnoliopsida</taxon>
        <taxon>eudicotyledons</taxon>
        <taxon>Gunneridae</taxon>
        <taxon>Pentapetalae</taxon>
        <taxon>rosids</taxon>
        <taxon>malvids</taxon>
        <taxon>Malvales</taxon>
        <taxon>Malvaceae</taxon>
        <taxon>Grewioideae</taxon>
        <taxon>Apeibeae</taxon>
        <taxon>Corchorus</taxon>
    </lineage>
</organism>
<gene>
    <name evidence="2" type="ORF">COLO4_03149</name>
</gene>
<accession>A0A1R3KZE0</accession>
<evidence type="ECO:0000313" key="3">
    <source>
        <dbReference type="Proteomes" id="UP000187203"/>
    </source>
</evidence>
<evidence type="ECO:0000256" key="1">
    <source>
        <dbReference type="SAM" id="MobiDB-lite"/>
    </source>
</evidence>
<keyword evidence="3" id="KW-1185">Reference proteome</keyword>
<comment type="caution">
    <text evidence="2">The sequence shown here is derived from an EMBL/GenBank/DDBJ whole genome shotgun (WGS) entry which is preliminary data.</text>
</comment>
<feature type="compositionally biased region" description="Low complexity" evidence="1">
    <location>
        <begin position="1"/>
        <end position="13"/>
    </location>
</feature>
<dbReference type="AlphaFoldDB" id="A0A1R3KZE0"/>
<dbReference type="EMBL" id="AWUE01009240">
    <property type="protein sequence ID" value="OMP12474.1"/>
    <property type="molecule type" value="Genomic_DNA"/>
</dbReference>
<proteinExistence type="predicted"/>
<dbReference type="Proteomes" id="UP000187203">
    <property type="component" value="Unassembled WGS sequence"/>
</dbReference>